<dbReference type="Proteomes" id="UP000199515">
    <property type="component" value="Unassembled WGS sequence"/>
</dbReference>
<dbReference type="InterPro" id="IPR000412">
    <property type="entry name" value="ABC_2_transport"/>
</dbReference>
<evidence type="ECO:0000256" key="6">
    <source>
        <dbReference type="RuleBase" id="RU361157"/>
    </source>
</evidence>
<dbReference type="Pfam" id="PF01061">
    <property type="entry name" value="ABC2_membrane"/>
    <property type="match status" value="1"/>
</dbReference>
<evidence type="ECO:0000256" key="1">
    <source>
        <dbReference type="ARBA" id="ARBA00004141"/>
    </source>
</evidence>
<keyword evidence="6" id="KW-1003">Cell membrane</keyword>
<dbReference type="InterPro" id="IPR051784">
    <property type="entry name" value="Nod_factor_ABC_transporter"/>
</dbReference>
<comment type="similarity">
    <text evidence="6">Belongs to the ABC-2 integral membrane protein family.</text>
</comment>
<dbReference type="RefSeq" id="WP_091291683.1">
    <property type="nucleotide sequence ID" value="NZ_FNON01000004.1"/>
</dbReference>
<feature type="transmembrane region" description="Helical" evidence="6">
    <location>
        <begin position="160"/>
        <end position="182"/>
    </location>
</feature>
<evidence type="ECO:0000256" key="5">
    <source>
        <dbReference type="ARBA" id="ARBA00023251"/>
    </source>
</evidence>
<feature type="transmembrane region" description="Helical" evidence="6">
    <location>
        <begin position="194"/>
        <end position="212"/>
    </location>
</feature>
<organism evidence="8 9">
    <name type="scientific">Amycolatopsis xylanica</name>
    <dbReference type="NCBI Taxonomy" id="589385"/>
    <lineage>
        <taxon>Bacteria</taxon>
        <taxon>Bacillati</taxon>
        <taxon>Actinomycetota</taxon>
        <taxon>Actinomycetes</taxon>
        <taxon>Pseudonocardiales</taxon>
        <taxon>Pseudonocardiaceae</taxon>
        <taxon>Amycolatopsis</taxon>
    </lineage>
</organism>
<dbReference type="EMBL" id="FNON01000004">
    <property type="protein sequence ID" value="SDY15134.1"/>
    <property type="molecule type" value="Genomic_DNA"/>
</dbReference>
<reference evidence="8 9" key="1">
    <citation type="submission" date="2016-10" db="EMBL/GenBank/DDBJ databases">
        <authorList>
            <person name="de Groot N.N."/>
        </authorList>
    </citation>
    <scope>NUCLEOTIDE SEQUENCE [LARGE SCALE GENOMIC DNA]</scope>
    <source>
        <strain evidence="8 9">CPCC 202699</strain>
    </source>
</reference>
<protein>
    <recommendedName>
        <fullName evidence="6">Transport permease protein</fullName>
    </recommendedName>
</protein>
<feature type="transmembrane region" description="Helical" evidence="6">
    <location>
        <begin position="82"/>
        <end position="102"/>
    </location>
</feature>
<dbReference type="PIRSF" id="PIRSF006648">
    <property type="entry name" value="DrrB"/>
    <property type="match status" value="1"/>
</dbReference>
<keyword evidence="5" id="KW-0046">Antibiotic resistance</keyword>
<feature type="domain" description="ABC transmembrane type-2" evidence="7">
    <location>
        <begin position="42"/>
        <end position="272"/>
    </location>
</feature>
<comment type="subcellular location">
    <subcellularLocation>
        <location evidence="6">Cell membrane</location>
        <topology evidence="6">Multi-pass membrane protein</topology>
    </subcellularLocation>
    <subcellularLocation>
        <location evidence="1">Membrane</location>
        <topology evidence="1">Multi-pass membrane protein</topology>
    </subcellularLocation>
</comment>
<dbReference type="PANTHER" id="PTHR43229:SF2">
    <property type="entry name" value="NODULATION PROTEIN J"/>
    <property type="match status" value="1"/>
</dbReference>
<gene>
    <name evidence="8" type="ORF">SAMN05421504_104677</name>
</gene>
<dbReference type="PROSITE" id="PS51012">
    <property type="entry name" value="ABC_TM2"/>
    <property type="match status" value="1"/>
</dbReference>
<sequence>MSILEQTGRRGLLLRVLPAAMYAGRASALVERSILVYSRIWLMFLSGALEPVLYLLAFQYGFGRLVTEVAGPGGQTMSYVAFVAPALMASAAMNGAVFDSTYNMFFKLRHSKLYDAVLSTPMGPFDVAIGEISWAVVRGGIYALGFLGVMAVMGLVHSPWALLLVPVALLISFAFASIGMAGASFLRSTSQFDYIQLVLMPLFLFSTTFYPLSVYPEALQIVVRCFPLYHGVELMRALSVGVLEPSMLGNLAYLLAMAGLGIWATSKRLGHLLLK</sequence>
<feature type="transmembrane region" description="Helical" evidence="6">
    <location>
        <begin position="132"/>
        <end position="154"/>
    </location>
</feature>
<dbReference type="STRING" id="589385.SAMN05421504_104677"/>
<dbReference type="PRINTS" id="PR00164">
    <property type="entry name" value="ABC2TRNSPORT"/>
</dbReference>
<dbReference type="GO" id="GO:0140359">
    <property type="term" value="F:ABC-type transporter activity"/>
    <property type="evidence" value="ECO:0007669"/>
    <property type="project" value="InterPro"/>
</dbReference>
<dbReference type="InterPro" id="IPR047817">
    <property type="entry name" value="ABC2_TM_bact-type"/>
</dbReference>
<dbReference type="AlphaFoldDB" id="A0A1H3HK26"/>
<dbReference type="PANTHER" id="PTHR43229">
    <property type="entry name" value="NODULATION PROTEIN J"/>
    <property type="match status" value="1"/>
</dbReference>
<keyword evidence="3 6" id="KW-1133">Transmembrane helix</keyword>
<name>A0A1H3HK26_9PSEU</name>
<feature type="transmembrane region" description="Helical" evidence="6">
    <location>
        <begin position="247"/>
        <end position="265"/>
    </location>
</feature>
<dbReference type="GO" id="GO:0046677">
    <property type="term" value="P:response to antibiotic"/>
    <property type="evidence" value="ECO:0007669"/>
    <property type="project" value="UniProtKB-KW"/>
</dbReference>
<dbReference type="InterPro" id="IPR013525">
    <property type="entry name" value="ABC2_TM"/>
</dbReference>
<dbReference type="OrthoDB" id="9778589at2"/>
<dbReference type="GO" id="GO:0043190">
    <property type="term" value="C:ATP-binding cassette (ABC) transporter complex"/>
    <property type="evidence" value="ECO:0007669"/>
    <property type="project" value="InterPro"/>
</dbReference>
<evidence type="ECO:0000259" key="7">
    <source>
        <dbReference type="PROSITE" id="PS51012"/>
    </source>
</evidence>
<accession>A0A1H3HK26</accession>
<keyword evidence="2 6" id="KW-0812">Transmembrane</keyword>
<proteinExistence type="inferred from homology"/>
<keyword evidence="9" id="KW-1185">Reference proteome</keyword>
<keyword evidence="4 6" id="KW-0472">Membrane</keyword>
<feature type="transmembrane region" description="Helical" evidence="6">
    <location>
        <begin position="42"/>
        <end position="62"/>
    </location>
</feature>
<evidence type="ECO:0000256" key="3">
    <source>
        <dbReference type="ARBA" id="ARBA00022989"/>
    </source>
</evidence>
<evidence type="ECO:0000256" key="4">
    <source>
        <dbReference type="ARBA" id="ARBA00023136"/>
    </source>
</evidence>
<evidence type="ECO:0000313" key="9">
    <source>
        <dbReference type="Proteomes" id="UP000199515"/>
    </source>
</evidence>
<evidence type="ECO:0000313" key="8">
    <source>
        <dbReference type="EMBL" id="SDY15134.1"/>
    </source>
</evidence>
<evidence type="ECO:0000256" key="2">
    <source>
        <dbReference type="ARBA" id="ARBA00022692"/>
    </source>
</evidence>
<keyword evidence="6" id="KW-0813">Transport</keyword>